<feature type="domain" description="HTH luxR-type" evidence="7">
    <location>
        <begin position="143"/>
        <end position="207"/>
    </location>
</feature>
<dbReference type="PRINTS" id="PR00038">
    <property type="entry name" value="HTHLUXR"/>
</dbReference>
<evidence type="ECO:0000259" key="7">
    <source>
        <dbReference type="PROSITE" id="PS50043"/>
    </source>
</evidence>
<feature type="domain" description="Response regulatory" evidence="8">
    <location>
        <begin position="13"/>
        <end position="127"/>
    </location>
</feature>
<dbReference type="PROSITE" id="PS50043">
    <property type="entry name" value="HTH_LUXR_2"/>
    <property type="match status" value="1"/>
</dbReference>
<dbReference type="GO" id="GO:0003677">
    <property type="term" value="F:DNA binding"/>
    <property type="evidence" value="ECO:0007669"/>
    <property type="project" value="UniProtKB-KW"/>
</dbReference>
<dbReference type="CDD" id="cd17537">
    <property type="entry name" value="REC_FixJ"/>
    <property type="match status" value="1"/>
</dbReference>
<accession>A0A6N8S3Z8</accession>
<dbReference type="PANTHER" id="PTHR44688">
    <property type="entry name" value="DNA-BINDING TRANSCRIPTIONAL ACTIVATOR DEVR_DOSR"/>
    <property type="match status" value="1"/>
</dbReference>
<dbReference type="CDD" id="cd06170">
    <property type="entry name" value="LuxR_C_like"/>
    <property type="match status" value="1"/>
</dbReference>
<evidence type="ECO:0000256" key="6">
    <source>
        <dbReference type="PROSITE-ProRule" id="PRU00169"/>
    </source>
</evidence>
<dbReference type="PROSITE" id="PS50110">
    <property type="entry name" value="RESPONSE_REGULATORY"/>
    <property type="match status" value="1"/>
</dbReference>
<dbReference type="InterPro" id="IPR036388">
    <property type="entry name" value="WH-like_DNA-bd_sf"/>
</dbReference>
<keyword evidence="1 6" id="KW-0597">Phosphoprotein</keyword>
<dbReference type="InterPro" id="IPR000792">
    <property type="entry name" value="Tscrpt_reg_LuxR_C"/>
</dbReference>
<organism evidence="9 10">
    <name type="scientific">Shinella kummerowiae</name>
    <dbReference type="NCBI Taxonomy" id="417745"/>
    <lineage>
        <taxon>Bacteria</taxon>
        <taxon>Pseudomonadati</taxon>
        <taxon>Pseudomonadota</taxon>
        <taxon>Alphaproteobacteria</taxon>
        <taxon>Hyphomicrobiales</taxon>
        <taxon>Rhizobiaceae</taxon>
        <taxon>Shinella</taxon>
    </lineage>
</organism>
<name>A0A6N8S3Z8_9HYPH</name>
<keyword evidence="4" id="KW-0238">DNA-binding</keyword>
<reference evidence="9 10" key="1">
    <citation type="submission" date="2019-12" db="EMBL/GenBank/DDBJ databases">
        <title>Shinella kummerowiae sp. nov., a symbiotic bacterium isolated from root nodules of the herbal legume Kummerowia stipulacea.</title>
        <authorList>
            <person name="Gao J."/>
        </authorList>
    </citation>
    <scope>NUCLEOTIDE SEQUENCE [LARGE SCALE GENOMIC DNA]</scope>
    <source>
        <strain evidence="9 10">CCBAU 25048</strain>
    </source>
</reference>
<dbReference type="OrthoDB" id="9782655at2"/>
<keyword evidence="2" id="KW-0902">Two-component regulatory system</keyword>
<dbReference type="EMBL" id="WUMK01000001">
    <property type="protein sequence ID" value="MXN43784.1"/>
    <property type="molecule type" value="Genomic_DNA"/>
</dbReference>
<keyword evidence="10" id="KW-1185">Reference proteome</keyword>
<protein>
    <submittedName>
        <fullName evidence="9">Response regulator</fullName>
    </submittedName>
</protein>
<dbReference type="Gene3D" id="3.40.50.2300">
    <property type="match status" value="1"/>
</dbReference>
<dbReference type="Pfam" id="PF00072">
    <property type="entry name" value="Response_reg"/>
    <property type="match status" value="1"/>
</dbReference>
<dbReference type="GO" id="GO:0006355">
    <property type="term" value="P:regulation of DNA-templated transcription"/>
    <property type="evidence" value="ECO:0007669"/>
    <property type="project" value="InterPro"/>
</dbReference>
<evidence type="ECO:0000256" key="5">
    <source>
        <dbReference type="ARBA" id="ARBA00023163"/>
    </source>
</evidence>
<sequence length="216" mass="23547">MKASVSEHSTVPIVTLVDDDSDVRDAMGNLLDSVGIETMAFASAQEFLNAKLPDRPGCFVLDVRMPGLSGLDLQHHLASKGINTPVVFLTAHGDIAMSVEAMKAGALDFLTKPVRDQTFLDAVLKAIATDCTRREQAATSRLHTGRYKSLTTRERQVMRLVVAGALNKQIAFELGISEVTVKLHRSGMMKKMQANSVPQLISAWNMLPDELKANDD</sequence>
<dbReference type="Gene3D" id="1.10.10.10">
    <property type="entry name" value="Winged helix-like DNA-binding domain superfamily/Winged helix DNA-binding domain"/>
    <property type="match status" value="1"/>
</dbReference>
<dbReference type="SMART" id="SM00448">
    <property type="entry name" value="REC"/>
    <property type="match status" value="1"/>
</dbReference>
<evidence type="ECO:0000256" key="3">
    <source>
        <dbReference type="ARBA" id="ARBA00023015"/>
    </source>
</evidence>
<feature type="modified residue" description="4-aspartylphosphate" evidence="6">
    <location>
        <position position="62"/>
    </location>
</feature>
<dbReference type="FunFam" id="3.40.50.2300:FF:000018">
    <property type="entry name" value="DNA-binding transcriptional regulator NtrC"/>
    <property type="match status" value="1"/>
</dbReference>
<evidence type="ECO:0000256" key="1">
    <source>
        <dbReference type="ARBA" id="ARBA00022553"/>
    </source>
</evidence>
<evidence type="ECO:0000313" key="10">
    <source>
        <dbReference type="Proteomes" id="UP000435802"/>
    </source>
</evidence>
<dbReference type="Proteomes" id="UP000435802">
    <property type="component" value="Unassembled WGS sequence"/>
</dbReference>
<dbReference type="RefSeq" id="WP_160857387.1">
    <property type="nucleotide sequence ID" value="NZ_JAODWE010000002.1"/>
</dbReference>
<evidence type="ECO:0000313" key="9">
    <source>
        <dbReference type="EMBL" id="MXN43784.1"/>
    </source>
</evidence>
<dbReference type="Pfam" id="PF00196">
    <property type="entry name" value="GerE"/>
    <property type="match status" value="1"/>
</dbReference>
<evidence type="ECO:0000256" key="2">
    <source>
        <dbReference type="ARBA" id="ARBA00023012"/>
    </source>
</evidence>
<gene>
    <name evidence="9" type="ORF">GR138_01200</name>
</gene>
<evidence type="ECO:0000256" key="4">
    <source>
        <dbReference type="ARBA" id="ARBA00023125"/>
    </source>
</evidence>
<proteinExistence type="predicted"/>
<keyword evidence="5" id="KW-0804">Transcription</keyword>
<dbReference type="SMART" id="SM00421">
    <property type="entry name" value="HTH_LUXR"/>
    <property type="match status" value="1"/>
</dbReference>
<dbReference type="AlphaFoldDB" id="A0A6N8S3Z8"/>
<dbReference type="PANTHER" id="PTHR44688:SF16">
    <property type="entry name" value="DNA-BINDING TRANSCRIPTIONAL ACTIVATOR DEVR_DOSR"/>
    <property type="match status" value="1"/>
</dbReference>
<comment type="caution">
    <text evidence="9">The sequence shown here is derived from an EMBL/GenBank/DDBJ whole genome shotgun (WGS) entry which is preliminary data.</text>
</comment>
<evidence type="ECO:0000259" key="8">
    <source>
        <dbReference type="PROSITE" id="PS50110"/>
    </source>
</evidence>
<dbReference type="SUPFAM" id="SSF52172">
    <property type="entry name" value="CheY-like"/>
    <property type="match status" value="1"/>
</dbReference>
<keyword evidence="3" id="KW-0805">Transcription regulation</keyword>
<dbReference type="InterPro" id="IPR011006">
    <property type="entry name" value="CheY-like_superfamily"/>
</dbReference>
<dbReference type="InterPro" id="IPR001789">
    <property type="entry name" value="Sig_transdc_resp-reg_receiver"/>
</dbReference>
<dbReference type="GO" id="GO:0000160">
    <property type="term" value="P:phosphorelay signal transduction system"/>
    <property type="evidence" value="ECO:0007669"/>
    <property type="project" value="UniProtKB-KW"/>
</dbReference>